<gene>
    <name evidence="2" type="ORF">PHIM7_276</name>
</gene>
<name>A0A0F6WBQ8_9CAUD</name>
<reference evidence="2 3" key="1">
    <citation type="submission" date="2015-04" db="EMBL/GenBank/DDBJ databases">
        <authorList>
            <person name="Schouten J.T."/>
            <person name="Crockett J.T."/>
            <person name="Hodson T.S."/>
            <person name="Hyde J.R."/>
            <person name="Smith T.A."/>
            <person name="Merrill B.D."/>
            <person name="Crook M.B."/>
            <person name="Griffitts J.S."/>
            <person name="Burnett S.H."/>
            <person name="Grose J.H."/>
            <person name="Breakwell D.P."/>
        </authorList>
    </citation>
    <scope>NUCLEOTIDE SEQUENCE [LARGE SCALE GENOMIC DNA]</scope>
</reference>
<protein>
    <submittedName>
        <fullName evidence="2">Uncharacterized protein</fullName>
    </submittedName>
</protein>
<keyword evidence="3" id="KW-1185">Reference proteome</keyword>
<evidence type="ECO:0000313" key="3">
    <source>
        <dbReference type="Proteomes" id="UP000221947"/>
    </source>
</evidence>
<dbReference type="EMBL" id="KR052480">
    <property type="protein sequence ID" value="AKF12821.1"/>
    <property type="molecule type" value="Genomic_DNA"/>
</dbReference>
<organism evidence="2 3">
    <name type="scientific">Sinorhizobium phage phiM7</name>
    <dbReference type="NCBI Taxonomy" id="1647403"/>
    <lineage>
        <taxon>Viruses</taxon>
        <taxon>Duplodnaviria</taxon>
        <taxon>Heunggongvirae</taxon>
        <taxon>Uroviricota</taxon>
        <taxon>Caudoviricetes</taxon>
        <taxon>Emdodecavirus</taxon>
        <taxon>Emdodecavirus M7</taxon>
    </lineage>
</organism>
<proteinExistence type="predicted"/>
<feature type="compositionally biased region" description="Basic residues" evidence="1">
    <location>
        <begin position="21"/>
        <end position="36"/>
    </location>
</feature>
<evidence type="ECO:0000313" key="2">
    <source>
        <dbReference type="EMBL" id="AKF12821.1"/>
    </source>
</evidence>
<dbReference type="Proteomes" id="UP000221947">
    <property type="component" value="Segment"/>
</dbReference>
<evidence type="ECO:0000256" key="1">
    <source>
        <dbReference type="SAM" id="MobiDB-lite"/>
    </source>
</evidence>
<accession>A0A0F6WBQ8</accession>
<feature type="region of interest" description="Disordered" evidence="1">
    <location>
        <begin position="21"/>
        <end position="46"/>
    </location>
</feature>
<sequence length="46" mass="5402">MKQRNPMARELSQSIYRKKVVKSKKTYNRKKIAGKRHPGDNFLKAA</sequence>